<comment type="caution">
    <text evidence="1">The sequence shown here is derived from an EMBL/GenBank/DDBJ whole genome shotgun (WGS) entry which is preliminary data.</text>
</comment>
<name>A0ABR4NRV4_9SACH</name>
<reference evidence="1 2" key="1">
    <citation type="submission" date="2024-05" db="EMBL/GenBank/DDBJ databases">
        <title>Long read based assembly of the Candida bracarensis genome reveals expanded adhesin content.</title>
        <authorList>
            <person name="Marcet-Houben M."/>
            <person name="Ksiezopolska E."/>
            <person name="Gabaldon T."/>
        </authorList>
    </citation>
    <scope>NUCLEOTIDE SEQUENCE [LARGE SCALE GENOMIC DNA]</scope>
    <source>
        <strain evidence="1 2">CBM6</strain>
    </source>
</reference>
<proteinExistence type="predicted"/>
<evidence type="ECO:0008006" key="3">
    <source>
        <dbReference type="Google" id="ProtNLM"/>
    </source>
</evidence>
<protein>
    <recommendedName>
        <fullName evidence="3">DASH complex subunit DAD4</fullName>
    </recommendedName>
</protein>
<organism evidence="1 2">
    <name type="scientific">Nakaseomyces bracarensis</name>
    <dbReference type="NCBI Taxonomy" id="273131"/>
    <lineage>
        <taxon>Eukaryota</taxon>
        <taxon>Fungi</taxon>
        <taxon>Dikarya</taxon>
        <taxon>Ascomycota</taxon>
        <taxon>Saccharomycotina</taxon>
        <taxon>Saccharomycetes</taxon>
        <taxon>Saccharomycetales</taxon>
        <taxon>Saccharomycetaceae</taxon>
        <taxon>Nakaseomyces</taxon>
    </lineage>
</organism>
<dbReference type="Proteomes" id="UP001623330">
    <property type="component" value="Unassembled WGS sequence"/>
</dbReference>
<sequence length="86" mass="9661">MGTSPQMENRKTELIDRSVQLQAEINSVFAELSDLNRQVRIDIDDFCNIYENSLLNANDTTNVTTNIANATATNTMNRSPRNSPNK</sequence>
<dbReference type="InterPro" id="IPR057785">
    <property type="entry name" value="YLR146W-A-like"/>
</dbReference>
<dbReference type="EMBL" id="JBEVYD010000008">
    <property type="protein sequence ID" value="KAL3231039.1"/>
    <property type="molecule type" value="Genomic_DNA"/>
</dbReference>
<dbReference type="Pfam" id="PF23482">
    <property type="entry name" value="YLR146W-A"/>
    <property type="match status" value="1"/>
</dbReference>
<accession>A0ABR4NRV4</accession>
<evidence type="ECO:0000313" key="1">
    <source>
        <dbReference type="EMBL" id="KAL3231039.1"/>
    </source>
</evidence>
<evidence type="ECO:0000313" key="2">
    <source>
        <dbReference type="Proteomes" id="UP001623330"/>
    </source>
</evidence>
<gene>
    <name evidence="1" type="ORF">RNJ44_00678</name>
</gene>
<keyword evidence="2" id="KW-1185">Reference proteome</keyword>